<protein>
    <submittedName>
        <fullName evidence="2">Uncharacterized protein</fullName>
    </submittedName>
</protein>
<dbReference type="KEGG" id="age:AA314_10054"/>
<feature type="transmembrane region" description="Helical" evidence="1">
    <location>
        <begin position="71"/>
        <end position="93"/>
    </location>
</feature>
<gene>
    <name evidence="2" type="ORF">AA314_10054</name>
    <name evidence="3" type="ORF">ATI61_1302</name>
</gene>
<keyword evidence="1" id="KW-0472">Membrane</keyword>
<dbReference type="AlphaFoldDB" id="A0AAC8TJJ9"/>
<evidence type="ECO:0000313" key="4">
    <source>
        <dbReference type="Proteomes" id="UP000035579"/>
    </source>
</evidence>
<keyword evidence="1" id="KW-0812">Transmembrane</keyword>
<reference evidence="2 4" key="1">
    <citation type="submission" date="2015-05" db="EMBL/GenBank/DDBJ databases">
        <title>Genome assembly of Archangium gephyra DSM 2261.</title>
        <authorList>
            <person name="Sharma G."/>
            <person name="Subramanian S."/>
        </authorList>
    </citation>
    <scope>NUCLEOTIDE SEQUENCE [LARGE SCALE GENOMIC DNA]</scope>
    <source>
        <strain evidence="2 4">DSM 2261</strain>
    </source>
</reference>
<evidence type="ECO:0000313" key="3">
    <source>
        <dbReference type="EMBL" id="REG14247.1"/>
    </source>
</evidence>
<evidence type="ECO:0000256" key="1">
    <source>
        <dbReference type="SAM" id="Phobius"/>
    </source>
</evidence>
<dbReference type="EMBL" id="CP011509">
    <property type="protein sequence ID" value="AKJ08428.1"/>
    <property type="molecule type" value="Genomic_DNA"/>
</dbReference>
<evidence type="ECO:0000313" key="5">
    <source>
        <dbReference type="Proteomes" id="UP000256345"/>
    </source>
</evidence>
<reference evidence="3 5" key="2">
    <citation type="submission" date="2018-08" db="EMBL/GenBank/DDBJ databases">
        <title>Genomic Encyclopedia of Archaeal and Bacterial Type Strains, Phase II (KMG-II): from individual species to whole genera.</title>
        <authorList>
            <person name="Goeker M."/>
        </authorList>
    </citation>
    <scope>NUCLEOTIDE SEQUENCE [LARGE SCALE GENOMIC DNA]</scope>
    <source>
        <strain evidence="3 5">DSM 2261</strain>
    </source>
</reference>
<dbReference type="EMBL" id="QUMU01000030">
    <property type="protein sequence ID" value="REG14247.1"/>
    <property type="molecule type" value="Genomic_DNA"/>
</dbReference>
<dbReference type="RefSeq" id="WP_047861192.1">
    <property type="nucleotide sequence ID" value="NZ_CP011509.1"/>
</dbReference>
<keyword evidence="5" id="KW-1185">Reference proteome</keyword>
<dbReference type="Proteomes" id="UP000256345">
    <property type="component" value="Unassembled WGS sequence"/>
</dbReference>
<accession>A0AAC8TJJ9</accession>
<name>A0AAC8TJJ9_9BACT</name>
<sequence length="147" mass="16429">MNETTFTFVSVCGPLSLQDELLEAVLYLGPLVGIPLLLWLRRGPRDDQDVLGSARVAPASLSQRLLDFSGWLLLSGAVLLLPAGVTALIHFMMFFRIEDDLLPMRHRVLEPSWGWTAAAVLLCCARLFLWLRTPGSEQDVLRVRART</sequence>
<organism evidence="2 4">
    <name type="scientific">Archangium gephyra</name>
    <dbReference type="NCBI Taxonomy" id="48"/>
    <lineage>
        <taxon>Bacteria</taxon>
        <taxon>Pseudomonadati</taxon>
        <taxon>Myxococcota</taxon>
        <taxon>Myxococcia</taxon>
        <taxon>Myxococcales</taxon>
        <taxon>Cystobacterineae</taxon>
        <taxon>Archangiaceae</taxon>
        <taxon>Archangium</taxon>
    </lineage>
</organism>
<keyword evidence="1" id="KW-1133">Transmembrane helix</keyword>
<proteinExistence type="predicted"/>
<dbReference type="Proteomes" id="UP000035579">
    <property type="component" value="Chromosome"/>
</dbReference>
<feature type="transmembrane region" description="Helical" evidence="1">
    <location>
        <begin position="113"/>
        <end position="131"/>
    </location>
</feature>
<evidence type="ECO:0000313" key="2">
    <source>
        <dbReference type="EMBL" id="AKJ08428.1"/>
    </source>
</evidence>
<feature type="transmembrane region" description="Helical" evidence="1">
    <location>
        <begin position="24"/>
        <end position="40"/>
    </location>
</feature>